<reference evidence="2" key="1">
    <citation type="submission" date="2016-10" db="EMBL/GenBank/DDBJ databases">
        <authorList>
            <person name="Varghese N."/>
            <person name="Submissions S."/>
        </authorList>
    </citation>
    <scope>NUCLEOTIDE SEQUENCE [LARGE SCALE GENOMIC DNA]</scope>
    <source>
        <strain evidence="2">OK042</strain>
    </source>
</reference>
<organism evidence="1 2">
    <name type="scientific">Brevibacillus centrosporus</name>
    <dbReference type="NCBI Taxonomy" id="54910"/>
    <lineage>
        <taxon>Bacteria</taxon>
        <taxon>Bacillati</taxon>
        <taxon>Bacillota</taxon>
        <taxon>Bacilli</taxon>
        <taxon>Bacillales</taxon>
        <taxon>Paenibacillaceae</taxon>
        <taxon>Brevibacillus</taxon>
    </lineage>
</organism>
<dbReference type="Proteomes" id="UP000198915">
    <property type="component" value="Unassembled WGS sequence"/>
</dbReference>
<sequence>MFNSLSVVNFYSERYNGEPRFIVDWQASFGYSSHRVGSFLGGVVTPRISYFFCCLLRLQIMVYKQLYVILAT</sequence>
<keyword evidence="2" id="KW-1185">Reference proteome</keyword>
<dbReference type="AlphaFoldDB" id="A0A1I3RAA2"/>
<protein>
    <submittedName>
        <fullName evidence="1">Uncharacterized protein</fullName>
    </submittedName>
</protein>
<name>A0A1I3RAA2_9BACL</name>
<accession>A0A1I3RAA2</accession>
<dbReference type="EMBL" id="FORT01000003">
    <property type="protein sequence ID" value="SFJ42722.1"/>
    <property type="molecule type" value="Genomic_DNA"/>
</dbReference>
<gene>
    <name evidence="1" type="ORF">SAMN05518846_103328</name>
</gene>
<proteinExistence type="predicted"/>
<evidence type="ECO:0000313" key="1">
    <source>
        <dbReference type="EMBL" id="SFJ42722.1"/>
    </source>
</evidence>
<evidence type="ECO:0000313" key="2">
    <source>
        <dbReference type="Proteomes" id="UP000198915"/>
    </source>
</evidence>